<comment type="caution">
    <text evidence="7">The sequence shown here is derived from an EMBL/GenBank/DDBJ whole genome shotgun (WGS) entry which is preliminary data.</text>
</comment>
<keyword evidence="4 6" id="KW-0804">Transcription</keyword>
<evidence type="ECO:0000256" key="1">
    <source>
        <dbReference type="ARBA" id="ARBA00004123"/>
    </source>
</evidence>
<comment type="similarity">
    <text evidence="2 6">Belongs to the eukaryotic RPC34/RPC39 RNA polymerase subunit family.</text>
</comment>
<dbReference type="PIRSF" id="PIRSF028763">
    <property type="entry name" value="RNA_pol_Rpc34"/>
    <property type="match status" value="1"/>
</dbReference>
<dbReference type="GO" id="GO:0005654">
    <property type="term" value="C:nucleoplasm"/>
    <property type="evidence" value="ECO:0007669"/>
    <property type="project" value="UniProtKB-ARBA"/>
</dbReference>
<accession>D3BNC7</accession>
<comment type="function">
    <text evidence="6">DNA-dependent RNA polymerase catalyzes the transcription of DNA into RNA using the four ribonucleoside triphosphates as substrates. Specific peripheric component of RNA polymerase III which synthesizes small RNAs, such as 5S rRNA and tRNAs.</text>
</comment>
<dbReference type="FunCoup" id="D3BNC7">
    <property type="interactions" value="518"/>
</dbReference>
<evidence type="ECO:0000256" key="6">
    <source>
        <dbReference type="PIRNR" id="PIRNR028763"/>
    </source>
</evidence>
<keyword evidence="5 6" id="KW-0539">Nucleus</keyword>
<name>D3BNC7_HETP5</name>
<organism evidence="7 8">
    <name type="scientific">Heterostelium pallidum (strain ATCC 26659 / Pp 5 / PN500)</name>
    <name type="common">Cellular slime mold</name>
    <name type="synonym">Polysphondylium pallidum</name>
    <dbReference type="NCBI Taxonomy" id="670386"/>
    <lineage>
        <taxon>Eukaryota</taxon>
        <taxon>Amoebozoa</taxon>
        <taxon>Evosea</taxon>
        <taxon>Eumycetozoa</taxon>
        <taxon>Dictyostelia</taxon>
        <taxon>Acytosteliales</taxon>
        <taxon>Acytosteliaceae</taxon>
        <taxon>Heterostelium</taxon>
    </lineage>
</organism>
<evidence type="ECO:0000256" key="5">
    <source>
        <dbReference type="ARBA" id="ARBA00023242"/>
    </source>
</evidence>
<dbReference type="Proteomes" id="UP000001396">
    <property type="component" value="Unassembled WGS sequence"/>
</dbReference>
<evidence type="ECO:0000256" key="4">
    <source>
        <dbReference type="ARBA" id="ARBA00023163"/>
    </source>
</evidence>
<dbReference type="GO" id="GO:0005737">
    <property type="term" value="C:cytoplasm"/>
    <property type="evidence" value="ECO:0007669"/>
    <property type="project" value="UniProtKB-ARBA"/>
</dbReference>
<dbReference type="InterPro" id="IPR007832">
    <property type="entry name" value="RNA_pol_Rpc34"/>
</dbReference>
<evidence type="ECO:0000256" key="2">
    <source>
        <dbReference type="ARBA" id="ARBA00011038"/>
    </source>
</evidence>
<keyword evidence="3 6" id="KW-0240">DNA-directed RNA polymerase</keyword>
<dbReference type="EMBL" id="ADBJ01000044">
    <property type="protein sequence ID" value="EFA76787.1"/>
    <property type="molecule type" value="Genomic_DNA"/>
</dbReference>
<dbReference type="GO" id="GO:0006383">
    <property type="term" value="P:transcription by RNA polymerase III"/>
    <property type="evidence" value="ECO:0007669"/>
    <property type="project" value="UniProtKB-UniRule"/>
</dbReference>
<dbReference type="GO" id="GO:0005666">
    <property type="term" value="C:RNA polymerase III complex"/>
    <property type="evidence" value="ECO:0007669"/>
    <property type="project" value="UniProtKB-UniRule"/>
</dbReference>
<sequence>MSAEVEDKFLELCSKHPTGLSQARLESDLGYPINEALLVINKLVKEGRIKFIQNSDGSTSYKEVTNLEEQSKIRGLTADDMLVYQLIEQSNDKGTWTKEIRTQTNLQQTQVTKILKVLETRNLIKAVKTINMDINIINDRKAIAGRKKVYMAYNVEPSREVTGGSLYGGSQSLDEELISAMKLSCNSFISNKGAADLTEIMNYMKKTGEQDLTMEDIQTLVNSLIYDGLIEEMRDTRSTNMYGRRMGVIYKPTKTIIPENHFTKMPCGVCPVFSLCADEGEITPKKCVYFQQWLNQEDLEF</sequence>
<dbReference type="InterPro" id="IPR036388">
    <property type="entry name" value="WH-like_DNA-bd_sf"/>
</dbReference>
<dbReference type="OMA" id="VGTTKKC"/>
<dbReference type="AlphaFoldDB" id="D3BNC7"/>
<dbReference type="STRING" id="670386.D3BNC7"/>
<dbReference type="SUPFAM" id="SSF46785">
    <property type="entry name" value="Winged helix' DNA-binding domain"/>
    <property type="match status" value="1"/>
</dbReference>
<keyword evidence="8" id="KW-1185">Reference proteome</keyword>
<proteinExistence type="inferred from homology"/>
<dbReference type="FunFam" id="1.10.10.10:FF:000116">
    <property type="entry name" value="DNA-directed RNA polymerase III subunit RPC6"/>
    <property type="match status" value="1"/>
</dbReference>
<dbReference type="FunFam" id="1.10.10.10:FF:000237">
    <property type="entry name" value="DNA-directed RNA polymerase III subunit RPC6"/>
    <property type="match status" value="1"/>
</dbReference>
<dbReference type="InterPro" id="IPR036390">
    <property type="entry name" value="WH_DNA-bd_sf"/>
</dbReference>
<dbReference type="PANTHER" id="PTHR12780">
    <property type="entry name" value="RNA POLYMERASE III DNA DIRECTED , 39KD SUBUNIT-RELATED"/>
    <property type="match status" value="1"/>
</dbReference>
<dbReference type="Pfam" id="PF05158">
    <property type="entry name" value="RNA_pol_Rpc34"/>
    <property type="match status" value="1"/>
</dbReference>
<protein>
    <recommendedName>
        <fullName evidence="6">DNA-directed RNA polymerase III subunit RPC6</fullName>
        <shortName evidence="6">RNA polymerase III subunit C6</shortName>
    </recommendedName>
</protein>
<evidence type="ECO:0000313" key="8">
    <source>
        <dbReference type="Proteomes" id="UP000001396"/>
    </source>
</evidence>
<evidence type="ECO:0000313" key="7">
    <source>
        <dbReference type="EMBL" id="EFA76787.1"/>
    </source>
</evidence>
<reference evidence="7 8" key="1">
    <citation type="journal article" date="2011" name="Genome Res.">
        <title>Phylogeny-wide analysis of social amoeba genomes highlights ancient origins for complex intercellular communication.</title>
        <authorList>
            <person name="Heidel A.J."/>
            <person name="Lawal H.M."/>
            <person name="Felder M."/>
            <person name="Schilde C."/>
            <person name="Helps N.R."/>
            <person name="Tunggal B."/>
            <person name="Rivero F."/>
            <person name="John U."/>
            <person name="Schleicher M."/>
            <person name="Eichinger L."/>
            <person name="Platzer M."/>
            <person name="Noegel A.A."/>
            <person name="Schaap P."/>
            <person name="Gloeckner G."/>
        </authorList>
    </citation>
    <scope>NUCLEOTIDE SEQUENCE [LARGE SCALE GENOMIC DNA]</scope>
    <source>
        <strain evidence="8">ATCC 26659 / Pp 5 / PN500</strain>
    </source>
</reference>
<dbReference type="InterPro" id="IPR016049">
    <property type="entry name" value="RNA_pol_Rpc34-like"/>
</dbReference>
<gene>
    <name evidence="7" type="primary">rpc34</name>
    <name evidence="7" type="ORF">PPL_09538</name>
</gene>
<dbReference type="GeneID" id="31365013"/>
<dbReference type="RefSeq" id="XP_020428919.1">
    <property type="nucleotide sequence ID" value="XM_020580332.1"/>
</dbReference>
<dbReference type="InParanoid" id="D3BNC7"/>
<dbReference type="Gene3D" id="1.10.10.10">
    <property type="entry name" value="Winged helix-like DNA-binding domain superfamily/Winged helix DNA-binding domain"/>
    <property type="match status" value="2"/>
</dbReference>
<comment type="subcellular location">
    <subcellularLocation>
        <location evidence="1 6">Nucleus</location>
    </subcellularLocation>
</comment>
<evidence type="ECO:0000256" key="3">
    <source>
        <dbReference type="ARBA" id="ARBA00022478"/>
    </source>
</evidence>